<dbReference type="AlphaFoldDB" id="A0A9D4JV18"/>
<sequence length="81" mass="9477">MRQHFQGFTDLWLSAFFESRTRAYDALIADFSNLKCVLQPGSHAEIKKAHQDLNITIESINLEKQLADFDKENEQHPMYAY</sequence>
<gene>
    <name evidence="1" type="ORF">DPMN_123332</name>
</gene>
<protein>
    <submittedName>
        <fullName evidence="1">Uncharacterized protein</fullName>
    </submittedName>
</protein>
<evidence type="ECO:0000313" key="1">
    <source>
        <dbReference type="EMBL" id="KAH3821568.1"/>
    </source>
</evidence>
<comment type="caution">
    <text evidence="1">The sequence shown here is derived from an EMBL/GenBank/DDBJ whole genome shotgun (WGS) entry which is preliminary data.</text>
</comment>
<proteinExistence type="predicted"/>
<organism evidence="1 2">
    <name type="scientific">Dreissena polymorpha</name>
    <name type="common">Zebra mussel</name>
    <name type="synonym">Mytilus polymorpha</name>
    <dbReference type="NCBI Taxonomy" id="45954"/>
    <lineage>
        <taxon>Eukaryota</taxon>
        <taxon>Metazoa</taxon>
        <taxon>Spiralia</taxon>
        <taxon>Lophotrochozoa</taxon>
        <taxon>Mollusca</taxon>
        <taxon>Bivalvia</taxon>
        <taxon>Autobranchia</taxon>
        <taxon>Heteroconchia</taxon>
        <taxon>Euheterodonta</taxon>
        <taxon>Imparidentia</taxon>
        <taxon>Neoheterodontei</taxon>
        <taxon>Myida</taxon>
        <taxon>Dreissenoidea</taxon>
        <taxon>Dreissenidae</taxon>
        <taxon>Dreissena</taxon>
    </lineage>
</organism>
<name>A0A9D4JV18_DREPO</name>
<accession>A0A9D4JV18</accession>
<dbReference type="Proteomes" id="UP000828390">
    <property type="component" value="Unassembled WGS sequence"/>
</dbReference>
<dbReference type="EMBL" id="JAIWYP010000005">
    <property type="protein sequence ID" value="KAH3821568.1"/>
    <property type="molecule type" value="Genomic_DNA"/>
</dbReference>
<reference evidence="1" key="1">
    <citation type="journal article" date="2019" name="bioRxiv">
        <title>The Genome of the Zebra Mussel, Dreissena polymorpha: A Resource for Invasive Species Research.</title>
        <authorList>
            <person name="McCartney M.A."/>
            <person name="Auch B."/>
            <person name="Kono T."/>
            <person name="Mallez S."/>
            <person name="Zhang Y."/>
            <person name="Obille A."/>
            <person name="Becker A."/>
            <person name="Abrahante J.E."/>
            <person name="Garbe J."/>
            <person name="Badalamenti J.P."/>
            <person name="Herman A."/>
            <person name="Mangelson H."/>
            <person name="Liachko I."/>
            <person name="Sullivan S."/>
            <person name="Sone E.D."/>
            <person name="Koren S."/>
            <person name="Silverstein K.A.T."/>
            <person name="Beckman K.B."/>
            <person name="Gohl D.M."/>
        </authorList>
    </citation>
    <scope>NUCLEOTIDE SEQUENCE</scope>
    <source>
        <strain evidence="1">Duluth1</strain>
        <tissue evidence="1">Whole animal</tissue>
    </source>
</reference>
<evidence type="ECO:0000313" key="2">
    <source>
        <dbReference type="Proteomes" id="UP000828390"/>
    </source>
</evidence>
<reference evidence="1" key="2">
    <citation type="submission" date="2020-11" db="EMBL/GenBank/DDBJ databases">
        <authorList>
            <person name="McCartney M.A."/>
            <person name="Auch B."/>
            <person name="Kono T."/>
            <person name="Mallez S."/>
            <person name="Becker A."/>
            <person name="Gohl D.M."/>
            <person name="Silverstein K.A.T."/>
            <person name="Koren S."/>
            <person name="Bechman K.B."/>
            <person name="Herman A."/>
            <person name="Abrahante J.E."/>
            <person name="Garbe J."/>
        </authorList>
    </citation>
    <scope>NUCLEOTIDE SEQUENCE</scope>
    <source>
        <strain evidence="1">Duluth1</strain>
        <tissue evidence="1">Whole animal</tissue>
    </source>
</reference>
<keyword evidence="2" id="KW-1185">Reference proteome</keyword>